<name>A0ABT0CU23_9HYPH</name>
<dbReference type="Pfam" id="PF09981">
    <property type="entry name" value="DUF2218"/>
    <property type="match status" value="1"/>
</dbReference>
<dbReference type="InterPro" id="IPR039374">
    <property type="entry name" value="SIP_fam"/>
</dbReference>
<dbReference type="InterPro" id="IPR017938">
    <property type="entry name" value="Riboflavin_synthase-like_b-brl"/>
</dbReference>
<dbReference type="PANTHER" id="PTHR30157">
    <property type="entry name" value="FERRIC REDUCTASE, NADPH-DEPENDENT"/>
    <property type="match status" value="1"/>
</dbReference>
<dbReference type="CDD" id="cd06193">
    <property type="entry name" value="siderophore_interacting"/>
    <property type="match status" value="1"/>
</dbReference>
<comment type="similarity">
    <text evidence="1">Belongs to the SIP oxidoreductase family.</text>
</comment>
<dbReference type="Gene3D" id="2.40.30.10">
    <property type="entry name" value="Translation factors"/>
    <property type="match status" value="1"/>
</dbReference>
<dbReference type="SUPFAM" id="SSF63380">
    <property type="entry name" value="Riboflavin synthase domain-like"/>
    <property type="match status" value="1"/>
</dbReference>
<dbReference type="PROSITE" id="PS51384">
    <property type="entry name" value="FAD_FR"/>
    <property type="match status" value="1"/>
</dbReference>
<proteinExistence type="inferred from homology"/>
<protein>
    <submittedName>
        <fullName evidence="3">Siderophore-interacting protein</fullName>
    </submittedName>
</protein>
<evidence type="ECO:0000313" key="4">
    <source>
        <dbReference type="Proteomes" id="UP001201844"/>
    </source>
</evidence>
<dbReference type="PANTHER" id="PTHR30157:SF0">
    <property type="entry name" value="NADPH-DEPENDENT FERRIC-CHELATE REDUCTASE"/>
    <property type="match status" value="1"/>
</dbReference>
<dbReference type="InterPro" id="IPR007037">
    <property type="entry name" value="SIP_rossman_dom"/>
</dbReference>
<dbReference type="InterPro" id="IPR013113">
    <property type="entry name" value="SIP_FAD-bd"/>
</dbReference>
<keyword evidence="4" id="KW-1185">Reference proteome</keyword>
<organism evidence="3 4">
    <name type="scientific">Shinella sedimenti</name>
    <dbReference type="NCBI Taxonomy" id="2919913"/>
    <lineage>
        <taxon>Bacteria</taxon>
        <taxon>Pseudomonadati</taxon>
        <taxon>Pseudomonadota</taxon>
        <taxon>Alphaproteobacteria</taxon>
        <taxon>Hyphomicrobiales</taxon>
        <taxon>Rhizobiaceae</taxon>
        <taxon>Shinella</taxon>
    </lineage>
</organism>
<dbReference type="Gene3D" id="3.40.50.80">
    <property type="entry name" value="Nucleotide-binding domain of ferredoxin-NADP reductase (FNR) module"/>
    <property type="match status" value="1"/>
</dbReference>
<dbReference type="RefSeq" id="WP_241605959.1">
    <property type="nucleotide sequence ID" value="NZ_JAKVIN010000020.1"/>
</dbReference>
<sequence>MTQAVQTTADVRLANPDHFLTVFLDHLETHAHVKRQSGGADITSEYGHVRLRRCPAGLSIEATAPTASELSVIRTFIADHVFEFAADAQIEWSGQGSTDTVPANFQEVFVQRVEAVTPRMRRVVFRASRLSALLNWSHHHVRLLFPPEGRVPHWPRQSTSGRLNWPGGDDVLSSRVYTIRWVDERTSTFAVDFVMHHETASGPGVAFAHRARPGATVGLVGPGGGGTPTGKKLLLLGDETALPAIARIVESVAGQATIQAVVEVNDITETAYLCPAPSLQVDWLPRNGRPAGDPTMFLAALENHVKDKPQHLTVWAGCEHGVAAELRARLSARLLDNIKTSITAYWKRSTTNVVESVHQ</sequence>
<gene>
    <name evidence="3" type="ORF">MKI86_23640</name>
</gene>
<dbReference type="Pfam" id="PF08021">
    <property type="entry name" value="FAD_binding_9"/>
    <property type="match status" value="1"/>
</dbReference>
<dbReference type="Pfam" id="PF04954">
    <property type="entry name" value="SIP"/>
    <property type="match status" value="1"/>
</dbReference>
<dbReference type="InterPro" id="IPR039261">
    <property type="entry name" value="FNR_nucleotide-bd"/>
</dbReference>
<evidence type="ECO:0000313" key="3">
    <source>
        <dbReference type="EMBL" id="MCJ8152123.1"/>
    </source>
</evidence>
<accession>A0ABT0CU23</accession>
<dbReference type="EMBL" id="JAKVIN010000020">
    <property type="protein sequence ID" value="MCJ8152123.1"/>
    <property type="molecule type" value="Genomic_DNA"/>
</dbReference>
<dbReference type="Proteomes" id="UP001201844">
    <property type="component" value="Unassembled WGS sequence"/>
</dbReference>
<dbReference type="InterPro" id="IPR017927">
    <property type="entry name" value="FAD-bd_FR_type"/>
</dbReference>
<dbReference type="Gene3D" id="3.30.310.50">
    <property type="entry name" value="Alpha-D-phosphohexomutase, C-terminal domain"/>
    <property type="match status" value="1"/>
</dbReference>
<reference evidence="3 4" key="1">
    <citation type="submission" date="2022-02" db="EMBL/GenBank/DDBJ databases">
        <title>Shinella B3.7 sp. nov., isolated from Sediment (Zhairuo Island).</title>
        <authorList>
            <person name="Chen G."/>
        </authorList>
    </citation>
    <scope>NUCLEOTIDE SEQUENCE [LARGE SCALE GENOMIC DNA]</scope>
    <source>
        <strain evidence="3 4">B3.7</strain>
        <plasmid evidence="3">unnamed</plasmid>
    </source>
</reference>
<feature type="domain" description="FAD-binding FR-type" evidence="2">
    <location>
        <begin position="103"/>
        <end position="229"/>
    </location>
</feature>
<dbReference type="InterPro" id="IPR014543">
    <property type="entry name" value="UCP028291"/>
</dbReference>
<comment type="caution">
    <text evidence="3">The sequence shown here is derived from an EMBL/GenBank/DDBJ whole genome shotgun (WGS) entry which is preliminary data.</text>
</comment>
<keyword evidence="3" id="KW-0614">Plasmid</keyword>
<evidence type="ECO:0000256" key="1">
    <source>
        <dbReference type="ARBA" id="ARBA00035644"/>
    </source>
</evidence>
<geneLocation type="plasmid" evidence="3">
    <name>unnamed</name>
</geneLocation>
<evidence type="ECO:0000259" key="2">
    <source>
        <dbReference type="PROSITE" id="PS51384"/>
    </source>
</evidence>